<feature type="signal peptide" evidence="1">
    <location>
        <begin position="1"/>
        <end position="22"/>
    </location>
</feature>
<feature type="chain" id="PRO_5037044975" evidence="1">
    <location>
        <begin position="23"/>
        <end position="646"/>
    </location>
</feature>
<sequence length="646" mass="72119">MKKLMKLFLFLYVFAQASFVNASFMTSLAGGEDERVNKVVVRLDKAGELEDKVPENVWLDVVDTLKIIGPLNSYDLRWVRMLCGSDEYGALIPKTLKRLDLSEASFVSNGDTSDSYYIFTDDLGKDRKYFVDGAKATLLPEKLFFKCCSIESIVLPKYIRELGIGAFFKCVKLKEVVIPDEVTEIQHTVFGVCDALETIKLPSQLKTMGNYVFTYCTNLKEVVIPEGVTKINKRTFDETPKMKKLTLPKSLRELSIEAFFGANGLEEIQIPEGITVLPEGSFGLCEALKKVELPASLVKIDKNAFQDCHSLEMVEFKEGLKHIAVYAFQNCKKLHDVKLPNSLETIENEVFLNCNDMSGLKLGNGLKTIGEKAFFHNHGITSVVFPKTIEKISYAAFAECFGLTKVSLGMSTAEIVTNPFLGCRALQTFEVDADNAKYAIEDGILYSKDYTMLYAYPGGKDSKTFVMNPNTEKMDDFAFWFCKNLEKVELSPLFNEFGYRAFCGCSNLNTLIVKTEKPVENPYTDDVFEGVNKEACTLIVPVGTKQAYLASRTWKNLKIIEAVPDVVEKVYTDKPIVSNEGNNIIVSKISLGFDTIELYDLTGLKVLEAPVRLGSARINAVGVPYGIYVVTLRGKIGSCSLKLIRI</sequence>
<dbReference type="InterPro" id="IPR053139">
    <property type="entry name" value="Surface_bspA-like"/>
</dbReference>
<dbReference type="Gene3D" id="3.40.50.12480">
    <property type="match status" value="1"/>
</dbReference>
<evidence type="ECO:0000313" key="3">
    <source>
        <dbReference type="Proteomes" id="UP000771736"/>
    </source>
</evidence>
<evidence type="ECO:0000313" key="2">
    <source>
        <dbReference type="EMBL" id="MBF1384379.1"/>
    </source>
</evidence>
<dbReference type="PANTHER" id="PTHR45661">
    <property type="entry name" value="SURFACE ANTIGEN"/>
    <property type="match status" value="1"/>
</dbReference>
<dbReference type="InterPro" id="IPR026906">
    <property type="entry name" value="LRR_5"/>
</dbReference>
<dbReference type="EMBL" id="JABZSJ010000026">
    <property type="protein sequence ID" value="MBF1384379.1"/>
    <property type="molecule type" value="Genomic_DNA"/>
</dbReference>
<protein>
    <submittedName>
        <fullName evidence="2">Leucine-rich repeat domain-containing protein</fullName>
    </submittedName>
</protein>
<dbReference type="AlphaFoldDB" id="A0A930HM64"/>
<name>A0A930HM64_9BACT</name>
<proteinExistence type="predicted"/>
<dbReference type="InterPro" id="IPR032675">
    <property type="entry name" value="LRR_dom_sf"/>
</dbReference>
<dbReference type="Proteomes" id="UP000771736">
    <property type="component" value="Unassembled WGS sequence"/>
</dbReference>
<dbReference type="SUPFAM" id="SSF52058">
    <property type="entry name" value="L domain-like"/>
    <property type="match status" value="2"/>
</dbReference>
<dbReference type="PANTHER" id="PTHR45661:SF3">
    <property type="entry name" value="IG-LIKE DOMAIN-CONTAINING PROTEIN"/>
    <property type="match status" value="1"/>
</dbReference>
<accession>A0A930HM64</accession>
<dbReference type="Pfam" id="PF13306">
    <property type="entry name" value="LRR_5"/>
    <property type="match status" value="2"/>
</dbReference>
<gene>
    <name evidence="2" type="ORF">HXN26_05940</name>
</gene>
<evidence type="ECO:0000256" key="1">
    <source>
        <dbReference type="SAM" id="SignalP"/>
    </source>
</evidence>
<reference evidence="2" key="1">
    <citation type="submission" date="2020-04" db="EMBL/GenBank/DDBJ databases">
        <title>Deep metagenomics examines the oral microbiome during advanced dental caries in children, revealing novel taxa and co-occurrences with host molecules.</title>
        <authorList>
            <person name="Baker J.L."/>
            <person name="Morton J.T."/>
            <person name="Dinis M."/>
            <person name="Alvarez R."/>
            <person name="Tran N.C."/>
            <person name="Knight R."/>
            <person name="Edlund A."/>
        </authorList>
    </citation>
    <scope>NUCLEOTIDE SEQUENCE</scope>
    <source>
        <strain evidence="2">JCVI_44_bin.5</strain>
    </source>
</reference>
<dbReference type="RefSeq" id="WP_273159558.1">
    <property type="nucleotide sequence ID" value="NZ_JABZSJ010000026.1"/>
</dbReference>
<comment type="caution">
    <text evidence="2">The sequence shown here is derived from an EMBL/GenBank/DDBJ whole genome shotgun (WGS) entry which is preliminary data.</text>
</comment>
<keyword evidence="1" id="KW-0732">Signal</keyword>
<organism evidence="2 3">
    <name type="scientific">Prevotella aurantiaca</name>
    <dbReference type="NCBI Taxonomy" id="596085"/>
    <lineage>
        <taxon>Bacteria</taxon>
        <taxon>Pseudomonadati</taxon>
        <taxon>Bacteroidota</taxon>
        <taxon>Bacteroidia</taxon>
        <taxon>Bacteroidales</taxon>
        <taxon>Prevotellaceae</taxon>
        <taxon>Prevotella</taxon>
    </lineage>
</organism>
<dbReference type="Gene3D" id="3.80.10.10">
    <property type="entry name" value="Ribonuclease Inhibitor"/>
    <property type="match status" value="4"/>
</dbReference>